<dbReference type="AlphaFoldDB" id="A0AAV5F4H3"/>
<feature type="region of interest" description="Disordered" evidence="1">
    <location>
        <begin position="80"/>
        <end position="99"/>
    </location>
</feature>
<evidence type="ECO:0000256" key="1">
    <source>
        <dbReference type="SAM" id="MobiDB-lite"/>
    </source>
</evidence>
<reference evidence="2" key="1">
    <citation type="journal article" date="2018" name="DNA Res.">
        <title>Multiple hybrid de novo genome assembly of finger millet, an orphan allotetraploid crop.</title>
        <authorList>
            <person name="Hatakeyama M."/>
            <person name="Aluri S."/>
            <person name="Balachadran M.T."/>
            <person name="Sivarajan S.R."/>
            <person name="Patrignani A."/>
            <person name="Gruter S."/>
            <person name="Poveda L."/>
            <person name="Shimizu-Inatsugi R."/>
            <person name="Baeten J."/>
            <person name="Francoijs K.J."/>
            <person name="Nataraja K.N."/>
            <person name="Reddy Y.A.N."/>
            <person name="Phadnis S."/>
            <person name="Ravikumar R.L."/>
            <person name="Schlapbach R."/>
            <person name="Sreeman S.M."/>
            <person name="Shimizu K.K."/>
        </authorList>
    </citation>
    <scope>NUCLEOTIDE SEQUENCE</scope>
</reference>
<comment type="caution">
    <text evidence="2">The sequence shown here is derived from an EMBL/GenBank/DDBJ whole genome shotgun (WGS) entry which is preliminary data.</text>
</comment>
<dbReference type="Proteomes" id="UP001054889">
    <property type="component" value="Unassembled WGS sequence"/>
</dbReference>
<sequence>MDRLNLLESRIRQLGCELDLDVVAAGNNKAAAAAMDLLEPCAWSESAPVMEPCREPTMMTMAAVVDGSYGAAAEVLKKGARQLQRSNKPNPSNKVKSLKEAKCACQKEKKKAERSKTNRRWFGVGC</sequence>
<protein>
    <submittedName>
        <fullName evidence="2">Uncharacterized protein</fullName>
    </submittedName>
</protein>
<feature type="compositionally biased region" description="Polar residues" evidence="1">
    <location>
        <begin position="83"/>
        <end position="95"/>
    </location>
</feature>
<dbReference type="EMBL" id="BQKI01000081">
    <property type="protein sequence ID" value="GJN29870.1"/>
    <property type="molecule type" value="Genomic_DNA"/>
</dbReference>
<organism evidence="2 3">
    <name type="scientific">Eleusine coracana subsp. coracana</name>
    <dbReference type="NCBI Taxonomy" id="191504"/>
    <lineage>
        <taxon>Eukaryota</taxon>
        <taxon>Viridiplantae</taxon>
        <taxon>Streptophyta</taxon>
        <taxon>Embryophyta</taxon>
        <taxon>Tracheophyta</taxon>
        <taxon>Spermatophyta</taxon>
        <taxon>Magnoliopsida</taxon>
        <taxon>Liliopsida</taxon>
        <taxon>Poales</taxon>
        <taxon>Poaceae</taxon>
        <taxon>PACMAD clade</taxon>
        <taxon>Chloridoideae</taxon>
        <taxon>Cynodonteae</taxon>
        <taxon>Eleusininae</taxon>
        <taxon>Eleusine</taxon>
    </lineage>
</organism>
<name>A0AAV5F4H3_ELECO</name>
<proteinExistence type="predicted"/>
<gene>
    <name evidence="2" type="primary">gb18131</name>
    <name evidence="2" type="ORF">PR202_gb18131</name>
</gene>
<accession>A0AAV5F4H3</accession>
<evidence type="ECO:0000313" key="3">
    <source>
        <dbReference type="Proteomes" id="UP001054889"/>
    </source>
</evidence>
<reference evidence="2" key="2">
    <citation type="submission" date="2021-12" db="EMBL/GenBank/DDBJ databases">
        <title>Resequencing data analysis of finger millet.</title>
        <authorList>
            <person name="Hatakeyama M."/>
            <person name="Aluri S."/>
            <person name="Balachadran M.T."/>
            <person name="Sivarajan S.R."/>
            <person name="Poveda L."/>
            <person name="Shimizu-Inatsugi R."/>
            <person name="Schlapbach R."/>
            <person name="Sreeman S.M."/>
            <person name="Shimizu K.K."/>
        </authorList>
    </citation>
    <scope>NUCLEOTIDE SEQUENCE</scope>
</reference>
<evidence type="ECO:0000313" key="2">
    <source>
        <dbReference type="EMBL" id="GJN29870.1"/>
    </source>
</evidence>
<keyword evidence="3" id="KW-1185">Reference proteome</keyword>